<dbReference type="GO" id="GO:0000271">
    <property type="term" value="P:polysaccharide biosynthetic process"/>
    <property type="evidence" value="ECO:0007669"/>
    <property type="project" value="InterPro"/>
</dbReference>
<keyword evidence="4 6" id="KW-1133">Transmembrane helix</keyword>
<feature type="transmembrane region" description="Helical" evidence="6">
    <location>
        <begin position="68"/>
        <end position="85"/>
    </location>
</feature>
<comment type="similarity">
    <text evidence="2">Belongs to the GtrA family.</text>
</comment>
<evidence type="ECO:0000313" key="8">
    <source>
        <dbReference type="EMBL" id="SIT50189.1"/>
    </source>
</evidence>
<organism evidence="8 9">
    <name type="scientific">Paraburkholderia piptadeniae</name>
    <dbReference type="NCBI Taxonomy" id="1701573"/>
    <lineage>
        <taxon>Bacteria</taxon>
        <taxon>Pseudomonadati</taxon>
        <taxon>Pseudomonadota</taxon>
        <taxon>Betaproteobacteria</taxon>
        <taxon>Burkholderiales</taxon>
        <taxon>Burkholderiaceae</taxon>
        <taxon>Paraburkholderia</taxon>
    </lineage>
</organism>
<gene>
    <name evidence="8" type="ORF">BN2476_750132</name>
</gene>
<keyword evidence="9" id="KW-1185">Reference proteome</keyword>
<dbReference type="InterPro" id="IPR051401">
    <property type="entry name" value="GtrA_CellWall_Glycosyl"/>
</dbReference>
<dbReference type="Proteomes" id="UP000195569">
    <property type="component" value="Unassembled WGS sequence"/>
</dbReference>
<feature type="transmembrane region" description="Helical" evidence="6">
    <location>
        <begin position="97"/>
        <end position="119"/>
    </location>
</feature>
<evidence type="ECO:0000256" key="4">
    <source>
        <dbReference type="ARBA" id="ARBA00022989"/>
    </source>
</evidence>
<dbReference type="AlphaFoldDB" id="A0A1N7SRW6"/>
<dbReference type="Pfam" id="PF04138">
    <property type="entry name" value="GtrA_DPMS_TM"/>
    <property type="match status" value="1"/>
</dbReference>
<keyword evidence="3 6" id="KW-0812">Transmembrane</keyword>
<dbReference type="GO" id="GO:0005886">
    <property type="term" value="C:plasma membrane"/>
    <property type="evidence" value="ECO:0007669"/>
    <property type="project" value="TreeGrafter"/>
</dbReference>
<evidence type="ECO:0000256" key="1">
    <source>
        <dbReference type="ARBA" id="ARBA00004141"/>
    </source>
</evidence>
<feature type="domain" description="GtrA/DPMS transmembrane" evidence="7">
    <location>
        <begin position="36"/>
        <end position="150"/>
    </location>
</feature>
<evidence type="ECO:0000259" key="7">
    <source>
        <dbReference type="Pfam" id="PF04138"/>
    </source>
</evidence>
<evidence type="ECO:0000256" key="5">
    <source>
        <dbReference type="ARBA" id="ARBA00023136"/>
    </source>
</evidence>
<evidence type="ECO:0000256" key="2">
    <source>
        <dbReference type="ARBA" id="ARBA00009399"/>
    </source>
</evidence>
<comment type="caution">
    <text evidence="8">The sequence shown here is derived from an EMBL/GenBank/DDBJ whole genome shotgun (WGS) entry which is preliminary data.</text>
</comment>
<feature type="transmembrane region" description="Helical" evidence="6">
    <location>
        <begin position="125"/>
        <end position="144"/>
    </location>
</feature>
<reference evidence="8" key="1">
    <citation type="submission" date="2016-12" db="EMBL/GenBank/DDBJ databases">
        <authorList>
            <person name="Moulin L."/>
        </authorList>
    </citation>
    <scope>NUCLEOTIDE SEQUENCE [LARGE SCALE GENOMIC DNA]</scope>
    <source>
        <strain evidence="8">STM 7183</strain>
    </source>
</reference>
<keyword evidence="5 6" id="KW-0472">Membrane</keyword>
<evidence type="ECO:0000313" key="9">
    <source>
        <dbReference type="Proteomes" id="UP000195569"/>
    </source>
</evidence>
<sequence>MYSGYDRWIGTLDDSSYCNAFMARRPMKLFRHSSVRYALVGVSNSAVRFAVIWLTLRGFGLDDVAANVSGYAVGFLWSFALNRAWTFRHHGPAGSGLLRYAVLCLLAYGANLLIVAWLGGQLGHGKLIVQICGVLTYTVFAYAGSRLYAFPPDRIPTPE</sequence>
<evidence type="ECO:0000256" key="6">
    <source>
        <dbReference type="SAM" id="Phobius"/>
    </source>
</evidence>
<dbReference type="EMBL" id="CYGY02000075">
    <property type="protein sequence ID" value="SIT50189.1"/>
    <property type="molecule type" value="Genomic_DNA"/>
</dbReference>
<dbReference type="InterPro" id="IPR007267">
    <property type="entry name" value="GtrA_DPMS_TM"/>
</dbReference>
<name>A0A1N7SRW6_9BURK</name>
<dbReference type="PANTHER" id="PTHR38459:SF1">
    <property type="entry name" value="PROPHAGE BACTOPRENOL-LINKED GLUCOSE TRANSLOCASE HOMOLOG"/>
    <property type="match status" value="1"/>
</dbReference>
<evidence type="ECO:0000256" key="3">
    <source>
        <dbReference type="ARBA" id="ARBA00022692"/>
    </source>
</evidence>
<comment type="subcellular location">
    <subcellularLocation>
        <location evidence="1">Membrane</location>
        <topology evidence="1">Multi-pass membrane protein</topology>
    </subcellularLocation>
</comment>
<feature type="transmembrane region" description="Helical" evidence="6">
    <location>
        <begin position="34"/>
        <end position="56"/>
    </location>
</feature>
<dbReference type="PANTHER" id="PTHR38459">
    <property type="entry name" value="PROPHAGE BACTOPRENOL-LINKED GLUCOSE TRANSLOCASE HOMOLOG"/>
    <property type="match status" value="1"/>
</dbReference>
<proteinExistence type="inferred from homology"/>
<accession>A0A1N7SRW6</accession>
<protein>
    <recommendedName>
        <fullName evidence="7">GtrA/DPMS transmembrane domain-containing protein</fullName>
    </recommendedName>
</protein>